<dbReference type="InterPro" id="IPR025013">
    <property type="entry name" value="DUF3907"/>
</dbReference>
<accession>A0A1G6KSF8</accession>
<gene>
    <name evidence="1" type="ORF">SAMN04488112_106139</name>
</gene>
<sequence>MSREQTKELCRLTRERLKMANSLLRDFLDFHHLPLLREDRGSERKDDLYLRECLEDLRHLSVYCDLGYERVSLALRRARFNEPFAERVLTEVVHTCIDKFYHPRNEVYEEEPHYIYTNRDKIRFREEPPASVKELTLRLAGIFEELRMELEAFDSDIPTRIPVRSHSATS</sequence>
<dbReference type="AlphaFoldDB" id="A0A1G6KSF8"/>
<evidence type="ECO:0000313" key="1">
    <source>
        <dbReference type="EMBL" id="SDC34010.1"/>
    </source>
</evidence>
<proteinExistence type="predicted"/>
<organism evidence="1 2">
    <name type="scientific">Melghirimyces thermohalophilus</name>
    <dbReference type="NCBI Taxonomy" id="1236220"/>
    <lineage>
        <taxon>Bacteria</taxon>
        <taxon>Bacillati</taxon>
        <taxon>Bacillota</taxon>
        <taxon>Bacilli</taxon>
        <taxon>Bacillales</taxon>
        <taxon>Thermoactinomycetaceae</taxon>
        <taxon>Melghirimyces</taxon>
    </lineage>
</organism>
<dbReference type="Proteomes" id="UP000199387">
    <property type="component" value="Unassembled WGS sequence"/>
</dbReference>
<dbReference type="EMBL" id="FMZA01000006">
    <property type="protein sequence ID" value="SDC34010.1"/>
    <property type="molecule type" value="Genomic_DNA"/>
</dbReference>
<protein>
    <submittedName>
        <fullName evidence="1">Uncharacterized protein</fullName>
    </submittedName>
</protein>
<evidence type="ECO:0000313" key="2">
    <source>
        <dbReference type="Proteomes" id="UP000199387"/>
    </source>
</evidence>
<dbReference type="STRING" id="1236220.SAMN04488112_106139"/>
<reference evidence="1 2" key="1">
    <citation type="submission" date="2016-10" db="EMBL/GenBank/DDBJ databases">
        <authorList>
            <person name="de Groot N.N."/>
        </authorList>
    </citation>
    <scope>NUCLEOTIDE SEQUENCE [LARGE SCALE GENOMIC DNA]</scope>
    <source>
        <strain evidence="1 2">DSM 45514</strain>
    </source>
</reference>
<dbReference type="RefSeq" id="WP_091567679.1">
    <property type="nucleotide sequence ID" value="NZ_FMZA01000006.1"/>
</dbReference>
<name>A0A1G6KSF8_9BACL</name>
<keyword evidence="2" id="KW-1185">Reference proteome</keyword>
<dbReference type="Pfam" id="PF13047">
    <property type="entry name" value="DUF3907"/>
    <property type="match status" value="1"/>
</dbReference>